<keyword evidence="5" id="KW-1185">Reference proteome</keyword>
<evidence type="ECO:0000256" key="1">
    <source>
        <dbReference type="ARBA" id="ARBA00022679"/>
    </source>
</evidence>
<dbReference type="InterPro" id="IPR029044">
    <property type="entry name" value="Nucleotide-diphossugar_trans"/>
</dbReference>
<dbReference type="EMBL" id="JBIGHZ010000002">
    <property type="protein sequence ID" value="MFG6447514.1"/>
    <property type="molecule type" value="Genomic_DNA"/>
</dbReference>
<comment type="caution">
    <text evidence="4">The sequence shown here is derived from an EMBL/GenBank/DDBJ whole genome shotgun (WGS) entry which is preliminary data.</text>
</comment>
<proteinExistence type="predicted"/>
<dbReference type="InterPro" id="IPR050065">
    <property type="entry name" value="GlmU-like"/>
</dbReference>
<sequence>MILAAGRGERMRPLSDHTPKPLLMVQGKRLIEWHIERFAAAGVREIAINCAWLEAQFEPALGDGSRWGVRLQYFFEQRDHGGALETAGGLRKALPWLAPQGHEAFWVASGDVFLPGFACDTAAAQRFAADATREAHLWLIPNPAHRPQGDFAIGPEGRASASGSPTYTWSCIGLFKPSLLAGLPLGQASPLRPWLDAALARHSLSAELYCGAWSDVGTPERLAQAQALR</sequence>
<dbReference type="Pfam" id="PF00483">
    <property type="entry name" value="NTP_transferase"/>
    <property type="match status" value="1"/>
</dbReference>
<keyword evidence="1" id="KW-0808">Transferase</keyword>
<evidence type="ECO:0000259" key="3">
    <source>
        <dbReference type="Pfam" id="PF00483"/>
    </source>
</evidence>
<name>A0ABW7FT61_9BURK</name>
<dbReference type="Gene3D" id="3.90.550.10">
    <property type="entry name" value="Spore Coat Polysaccharide Biosynthesis Protein SpsA, Chain A"/>
    <property type="match status" value="1"/>
</dbReference>
<protein>
    <submittedName>
        <fullName evidence="4">NDP-sugar synthase</fullName>
    </submittedName>
</protein>
<evidence type="ECO:0000313" key="5">
    <source>
        <dbReference type="Proteomes" id="UP001606099"/>
    </source>
</evidence>
<dbReference type="InterPro" id="IPR005835">
    <property type="entry name" value="NTP_transferase_dom"/>
</dbReference>
<feature type="domain" description="Nucleotidyl transferase" evidence="3">
    <location>
        <begin position="1"/>
        <end position="145"/>
    </location>
</feature>
<organism evidence="4 5">
    <name type="scientific">Roseateles rivi</name>
    <dbReference type="NCBI Taxonomy" id="3299028"/>
    <lineage>
        <taxon>Bacteria</taxon>
        <taxon>Pseudomonadati</taxon>
        <taxon>Pseudomonadota</taxon>
        <taxon>Betaproteobacteria</taxon>
        <taxon>Burkholderiales</taxon>
        <taxon>Sphaerotilaceae</taxon>
        <taxon>Roseateles</taxon>
    </lineage>
</organism>
<gene>
    <name evidence="4" type="ORF">ACG0Z6_04565</name>
</gene>
<reference evidence="4 5" key="1">
    <citation type="submission" date="2024-08" db="EMBL/GenBank/DDBJ databases">
        <authorList>
            <person name="Lu H."/>
        </authorList>
    </citation>
    <scope>NUCLEOTIDE SEQUENCE [LARGE SCALE GENOMIC DNA]</scope>
    <source>
        <strain evidence="4 5">BYS180W</strain>
    </source>
</reference>
<dbReference type="CDD" id="cd06422">
    <property type="entry name" value="NTP_transferase_like_1"/>
    <property type="match status" value="1"/>
</dbReference>
<dbReference type="PANTHER" id="PTHR43584:SF8">
    <property type="entry name" value="N-ACETYLMURAMATE ALPHA-1-PHOSPHATE URIDYLYLTRANSFERASE"/>
    <property type="match status" value="1"/>
</dbReference>
<evidence type="ECO:0000256" key="2">
    <source>
        <dbReference type="ARBA" id="ARBA00022695"/>
    </source>
</evidence>
<accession>A0ABW7FT61</accession>
<keyword evidence="2" id="KW-0548">Nucleotidyltransferase</keyword>
<dbReference type="Proteomes" id="UP001606099">
    <property type="component" value="Unassembled WGS sequence"/>
</dbReference>
<dbReference type="PANTHER" id="PTHR43584">
    <property type="entry name" value="NUCLEOTIDYL TRANSFERASE"/>
    <property type="match status" value="1"/>
</dbReference>
<evidence type="ECO:0000313" key="4">
    <source>
        <dbReference type="EMBL" id="MFG6447514.1"/>
    </source>
</evidence>
<dbReference type="SUPFAM" id="SSF53448">
    <property type="entry name" value="Nucleotide-diphospho-sugar transferases"/>
    <property type="match status" value="1"/>
</dbReference>